<dbReference type="PANTHER" id="PTHR43877">
    <property type="entry name" value="AMINOALKYLPHOSPHONATE N-ACETYLTRANSFERASE-RELATED-RELATED"/>
    <property type="match status" value="1"/>
</dbReference>
<dbReference type="Proteomes" id="UP001501495">
    <property type="component" value="Unassembled WGS sequence"/>
</dbReference>
<dbReference type="InterPro" id="IPR050832">
    <property type="entry name" value="Bact_Acetyltransf"/>
</dbReference>
<feature type="domain" description="N-acetyltransferase" evidence="3">
    <location>
        <begin position="23"/>
        <end position="177"/>
    </location>
</feature>
<dbReference type="RefSeq" id="WP_344734112.1">
    <property type="nucleotide sequence ID" value="NZ_BAAAZH010000021.1"/>
</dbReference>
<sequence>MTDVGHRSPEPDEAAPGWSVRHVAYGDPDAVALTEEVQEIYVERYGGPDATPLDPLMFDPPEGSFFVGYLDGVPAASGAWRRSPAGALGVEPGSGAAVEIKRMYVRPAFWRRGLARRMLSHLEADAAASGARLVVLETGDQQPEAIELYLSSGYTPIPGFGYYADSPSSRSFAKLLHP</sequence>
<dbReference type="PANTHER" id="PTHR43877:SF2">
    <property type="entry name" value="AMINOALKYLPHOSPHONATE N-ACETYLTRANSFERASE-RELATED"/>
    <property type="match status" value="1"/>
</dbReference>
<keyword evidence="5" id="KW-1185">Reference proteome</keyword>
<dbReference type="Pfam" id="PF00583">
    <property type="entry name" value="Acetyltransf_1"/>
    <property type="match status" value="1"/>
</dbReference>
<evidence type="ECO:0000259" key="3">
    <source>
        <dbReference type="PROSITE" id="PS51186"/>
    </source>
</evidence>
<dbReference type="CDD" id="cd04301">
    <property type="entry name" value="NAT_SF"/>
    <property type="match status" value="1"/>
</dbReference>
<protein>
    <submittedName>
        <fullName evidence="4">GNAT family N-acetyltransferase</fullName>
    </submittedName>
</protein>
<proteinExistence type="predicted"/>
<evidence type="ECO:0000256" key="1">
    <source>
        <dbReference type="ARBA" id="ARBA00022679"/>
    </source>
</evidence>
<comment type="caution">
    <text evidence="4">The sequence shown here is derived from an EMBL/GenBank/DDBJ whole genome shotgun (WGS) entry which is preliminary data.</text>
</comment>
<dbReference type="EMBL" id="BAAAZH010000021">
    <property type="protein sequence ID" value="GAA4122537.1"/>
    <property type="molecule type" value="Genomic_DNA"/>
</dbReference>
<dbReference type="PROSITE" id="PS51186">
    <property type="entry name" value="GNAT"/>
    <property type="match status" value="1"/>
</dbReference>
<organism evidence="4 5">
    <name type="scientific">Nocardioides fonticola</name>
    <dbReference type="NCBI Taxonomy" id="450363"/>
    <lineage>
        <taxon>Bacteria</taxon>
        <taxon>Bacillati</taxon>
        <taxon>Actinomycetota</taxon>
        <taxon>Actinomycetes</taxon>
        <taxon>Propionibacteriales</taxon>
        <taxon>Nocardioidaceae</taxon>
        <taxon>Nocardioides</taxon>
    </lineage>
</organism>
<accession>A0ABP7XN60</accession>
<keyword evidence="1" id="KW-0808">Transferase</keyword>
<reference evidence="5" key="1">
    <citation type="journal article" date="2019" name="Int. J. Syst. Evol. Microbiol.">
        <title>The Global Catalogue of Microorganisms (GCM) 10K type strain sequencing project: providing services to taxonomists for standard genome sequencing and annotation.</title>
        <authorList>
            <consortium name="The Broad Institute Genomics Platform"/>
            <consortium name="The Broad Institute Genome Sequencing Center for Infectious Disease"/>
            <person name="Wu L."/>
            <person name="Ma J."/>
        </authorList>
    </citation>
    <scope>NUCLEOTIDE SEQUENCE [LARGE SCALE GENOMIC DNA]</scope>
    <source>
        <strain evidence="5">JCM 16703</strain>
    </source>
</reference>
<evidence type="ECO:0000256" key="2">
    <source>
        <dbReference type="ARBA" id="ARBA00023315"/>
    </source>
</evidence>
<dbReference type="InterPro" id="IPR000182">
    <property type="entry name" value="GNAT_dom"/>
</dbReference>
<name>A0ABP7XN60_9ACTN</name>
<evidence type="ECO:0000313" key="4">
    <source>
        <dbReference type="EMBL" id="GAA4122537.1"/>
    </source>
</evidence>
<dbReference type="SUPFAM" id="SSF55729">
    <property type="entry name" value="Acyl-CoA N-acyltransferases (Nat)"/>
    <property type="match status" value="1"/>
</dbReference>
<evidence type="ECO:0000313" key="5">
    <source>
        <dbReference type="Proteomes" id="UP001501495"/>
    </source>
</evidence>
<dbReference type="InterPro" id="IPR016181">
    <property type="entry name" value="Acyl_CoA_acyltransferase"/>
</dbReference>
<dbReference type="Gene3D" id="3.40.630.30">
    <property type="match status" value="1"/>
</dbReference>
<keyword evidence="2" id="KW-0012">Acyltransferase</keyword>
<gene>
    <name evidence="4" type="ORF">GCM10022215_28430</name>
</gene>